<dbReference type="Proteomes" id="UP001157914">
    <property type="component" value="Unassembled WGS sequence"/>
</dbReference>
<reference evidence="3 4" key="1">
    <citation type="submission" date="2017-05" db="EMBL/GenBank/DDBJ databases">
        <authorList>
            <person name="Varghese N."/>
            <person name="Submissions S."/>
        </authorList>
    </citation>
    <scope>NUCLEOTIDE SEQUENCE [LARGE SCALE GENOMIC DNA]</scope>
    <source>
        <strain evidence="3 4">DSM 15949</strain>
    </source>
</reference>
<comment type="caution">
    <text evidence="3">The sequence shown here is derived from an EMBL/GenBank/DDBJ whole genome shotgun (WGS) entry which is preliminary data.</text>
</comment>
<keyword evidence="4" id="KW-1185">Reference proteome</keyword>
<sequence>MGPRDVRLVVLVSGKIAAMVFAIFWAIGPASASEPSGTCETVRLTGSPTWFPVSMATEDRQSLEGVMPVLAHQIFGELGVAVMELTDLPWRRSLTLLEAGEVDVLAGAFSTRQREKEYVLSHPVIREEIGIFIRRDTPAQPQSLNDLIGLRGLAPFGSSFGEEFDVFAGDNLAIHRESFDDNLENMQLLLEGKADYFVIARREGDRMIAQLEAEDAVMVAPWSAIENTIHFMFSKKSACVNLLEDFNAALEAHIADGTVASMILDHDSHAQLTD</sequence>
<gene>
    <name evidence="3" type="ORF">SAMN06265374_1945</name>
</gene>
<evidence type="ECO:0000259" key="2">
    <source>
        <dbReference type="SMART" id="SM00062"/>
    </source>
</evidence>
<organism evidence="3 4">
    <name type="scientific">Roseibium denhamense</name>
    <dbReference type="NCBI Taxonomy" id="76305"/>
    <lineage>
        <taxon>Bacteria</taxon>
        <taxon>Pseudomonadati</taxon>
        <taxon>Pseudomonadota</taxon>
        <taxon>Alphaproteobacteria</taxon>
        <taxon>Hyphomicrobiales</taxon>
        <taxon>Stappiaceae</taxon>
        <taxon>Roseibium</taxon>
    </lineage>
</organism>
<proteinExistence type="predicted"/>
<feature type="domain" description="Solute-binding protein family 3/N-terminal" evidence="2">
    <location>
        <begin position="41"/>
        <end position="267"/>
    </location>
</feature>
<dbReference type="SMART" id="SM00062">
    <property type="entry name" value="PBPb"/>
    <property type="match status" value="1"/>
</dbReference>
<dbReference type="InterPro" id="IPR001638">
    <property type="entry name" value="Solute-binding_3/MltF_N"/>
</dbReference>
<name>A0ABY1NWC3_9HYPH</name>
<evidence type="ECO:0000313" key="4">
    <source>
        <dbReference type="Proteomes" id="UP001157914"/>
    </source>
</evidence>
<dbReference type="EMBL" id="FXTT01000002">
    <property type="protein sequence ID" value="SMP18672.1"/>
    <property type="molecule type" value="Genomic_DNA"/>
</dbReference>
<accession>A0ABY1NWC3</accession>
<dbReference type="Gene3D" id="3.40.190.10">
    <property type="entry name" value="Periplasmic binding protein-like II"/>
    <property type="match status" value="2"/>
</dbReference>
<evidence type="ECO:0000313" key="3">
    <source>
        <dbReference type="EMBL" id="SMP18672.1"/>
    </source>
</evidence>
<keyword evidence="1" id="KW-0732">Signal</keyword>
<dbReference type="PANTHER" id="PTHR35936:SF35">
    <property type="entry name" value="L-CYSTINE-BINDING PROTEIN TCYJ"/>
    <property type="match status" value="1"/>
</dbReference>
<evidence type="ECO:0000256" key="1">
    <source>
        <dbReference type="ARBA" id="ARBA00022729"/>
    </source>
</evidence>
<dbReference type="PANTHER" id="PTHR35936">
    <property type="entry name" value="MEMBRANE-BOUND LYTIC MUREIN TRANSGLYCOSYLASE F"/>
    <property type="match status" value="1"/>
</dbReference>
<protein>
    <submittedName>
        <fullName evidence="3">Amino acid ABC transporter substrate-binding protein, PAAT family</fullName>
    </submittedName>
</protein>
<dbReference type="Pfam" id="PF00497">
    <property type="entry name" value="SBP_bac_3"/>
    <property type="match status" value="1"/>
</dbReference>
<dbReference type="SUPFAM" id="SSF53850">
    <property type="entry name" value="Periplasmic binding protein-like II"/>
    <property type="match status" value="1"/>
</dbReference>